<keyword evidence="13" id="KW-1185">Reference proteome</keyword>
<keyword evidence="7 9" id="KW-0694">RNA-binding</keyword>
<evidence type="ECO:0000256" key="5">
    <source>
        <dbReference type="ARBA" id="ARBA00022679"/>
    </source>
</evidence>
<dbReference type="InterPro" id="IPR001678">
    <property type="entry name" value="MeTrfase_RsmB-F_NOP2_dom"/>
</dbReference>
<evidence type="ECO:0000256" key="6">
    <source>
        <dbReference type="ARBA" id="ARBA00022691"/>
    </source>
</evidence>
<keyword evidence="4 9" id="KW-0489">Methyltransferase</keyword>
<feature type="compositionally biased region" description="Basic residues" evidence="10">
    <location>
        <begin position="611"/>
        <end position="639"/>
    </location>
</feature>
<keyword evidence="3" id="KW-0690">Ribosome biogenesis</keyword>
<reference evidence="12 13" key="1">
    <citation type="submission" date="2022-05" db="EMBL/GenBank/DDBJ databases">
        <authorList>
            <consortium name="Genoscope - CEA"/>
            <person name="William W."/>
        </authorList>
    </citation>
    <scope>NUCLEOTIDE SEQUENCE [LARGE SCALE GENOMIC DNA]</scope>
</reference>
<dbReference type="Proteomes" id="UP001159405">
    <property type="component" value="Unassembled WGS sequence"/>
</dbReference>
<evidence type="ECO:0000256" key="7">
    <source>
        <dbReference type="ARBA" id="ARBA00022884"/>
    </source>
</evidence>
<comment type="subcellular location">
    <subcellularLocation>
        <location evidence="1">Nucleus</location>
        <location evidence="1">Nucleolus</location>
    </subcellularLocation>
</comment>
<protein>
    <recommendedName>
        <fullName evidence="11">SAM-dependent MTase RsmB/NOP-type domain-containing protein</fullName>
    </recommendedName>
</protein>
<feature type="compositionally biased region" description="Polar residues" evidence="10">
    <location>
        <begin position="580"/>
        <end position="593"/>
    </location>
</feature>
<feature type="region of interest" description="Disordered" evidence="10">
    <location>
        <begin position="580"/>
        <end position="639"/>
    </location>
</feature>
<keyword evidence="5 9" id="KW-0808">Transferase</keyword>
<dbReference type="Gene3D" id="3.30.70.1170">
    <property type="entry name" value="Sun protein, domain 3"/>
    <property type="match status" value="1"/>
</dbReference>
<feature type="binding site" evidence="9">
    <location>
        <begin position="379"/>
        <end position="385"/>
    </location>
    <ligand>
        <name>S-adenosyl-L-methionine</name>
        <dbReference type="ChEBI" id="CHEBI:59789"/>
    </ligand>
</feature>
<feature type="binding site" evidence="9">
    <location>
        <position position="447"/>
    </location>
    <ligand>
        <name>S-adenosyl-L-methionine</name>
        <dbReference type="ChEBI" id="CHEBI:59789"/>
    </ligand>
</feature>
<proteinExistence type="inferred from homology"/>
<feature type="active site" description="Nucleophile" evidence="9">
    <location>
        <position position="504"/>
    </location>
</feature>
<evidence type="ECO:0000256" key="8">
    <source>
        <dbReference type="ARBA" id="ARBA00023242"/>
    </source>
</evidence>
<sequence length="639" mass="71796">MGRNRSSNEAAPKGPGRKARKQPAPELPAALVKSGGEKNHIQKAKKRKLKESADSNGVVSFSDKPEDKKMKKTKKSQKHLEQCSDDEDRNQSEDIFGEDSSDEEVKVNFKSIPFSDENKSWLKLAQEKSTDDEDGDDDDMPADEFSGESDGNEDDDSDDDDDDGDDDDEMLPIEKKSKKLDKKKARDKALAEEELKTNISETEVFVLPSGQEIEKEANEHADLALINQRIRDNLQALSNFNSAREEGRSRQEYIELLLNDLCTYYSYGKFLMEKFVELFPLNELLEFLEANEVQRPVTIRTNTLKTRRRDLAQALINRGVNLDPIGKWSKVGLVVYDSSVPIGATPEYLAGHYMLQGASSMLPVMALAPQEKERILDMCAAPGGKTTYIASLLKNTGLVVANDAKRERTKALVANIHRLGISNTLVCNYDGRAFPKVMAGFDRVLLDAPCSGTGVISKDQSVKINKTEKDIQRCSHIQKELLLAAIDATDAKSSTGGYIVYSTCSVLVEENEWVIDYALSKRHVKLVSTGLDFGKEGFTKFRGRHFHPSLKLTRRFFAHTHNMDGFFVAKLKKYSNKITTEETTGQKENVNKTSEPKQDTENSDTKQTTKEKKKKKKFRVPKTKKGFRKNADKRKPKTS</sequence>
<evidence type="ECO:0000256" key="9">
    <source>
        <dbReference type="PROSITE-ProRule" id="PRU01023"/>
    </source>
</evidence>
<keyword evidence="6 9" id="KW-0949">S-adenosyl-L-methionine</keyword>
<evidence type="ECO:0000313" key="13">
    <source>
        <dbReference type="Proteomes" id="UP001159405"/>
    </source>
</evidence>
<dbReference type="InterPro" id="IPR018314">
    <property type="entry name" value="RsmB/NOL1/NOP2-like_CS"/>
</dbReference>
<evidence type="ECO:0000256" key="10">
    <source>
        <dbReference type="SAM" id="MobiDB-lite"/>
    </source>
</evidence>
<dbReference type="InterPro" id="IPR011023">
    <property type="entry name" value="Nop2p"/>
</dbReference>
<feature type="compositionally biased region" description="Basic and acidic residues" evidence="10">
    <location>
        <begin position="594"/>
        <end position="610"/>
    </location>
</feature>
<dbReference type="PROSITE" id="PS01153">
    <property type="entry name" value="NOL1_NOP2_SUN"/>
    <property type="match status" value="1"/>
</dbReference>
<feature type="compositionally biased region" description="Acidic residues" evidence="10">
    <location>
        <begin position="130"/>
        <end position="171"/>
    </location>
</feature>
<dbReference type="PROSITE" id="PS51686">
    <property type="entry name" value="SAM_MT_RSMB_NOP"/>
    <property type="match status" value="1"/>
</dbReference>
<dbReference type="InterPro" id="IPR049560">
    <property type="entry name" value="MeTrfase_RsmB-F_NOP2_cat"/>
</dbReference>
<feature type="region of interest" description="Disordered" evidence="10">
    <location>
        <begin position="1"/>
        <end position="183"/>
    </location>
</feature>
<dbReference type="Pfam" id="PF01189">
    <property type="entry name" value="Methyltr_RsmB-F"/>
    <property type="match status" value="1"/>
</dbReference>
<dbReference type="PRINTS" id="PR02012">
    <property type="entry name" value="RCMTNOP2"/>
</dbReference>
<feature type="compositionally biased region" description="Basic and acidic residues" evidence="10">
    <location>
        <begin position="116"/>
        <end position="129"/>
    </location>
</feature>
<evidence type="ECO:0000259" key="11">
    <source>
        <dbReference type="PROSITE" id="PS51686"/>
    </source>
</evidence>
<dbReference type="EMBL" id="CALNXK010000006">
    <property type="protein sequence ID" value="CAH3037738.1"/>
    <property type="molecule type" value="Genomic_DNA"/>
</dbReference>
<comment type="caution">
    <text evidence="12">The sequence shown here is derived from an EMBL/GenBank/DDBJ whole genome shotgun (WGS) entry which is preliminary data.</text>
</comment>
<evidence type="ECO:0000256" key="4">
    <source>
        <dbReference type="ARBA" id="ARBA00022603"/>
    </source>
</evidence>
<comment type="similarity">
    <text evidence="2 9">Belongs to the class I-like SAM-binding methyltransferase superfamily. RsmB/NOP family.</text>
</comment>
<dbReference type="NCBIfam" id="TIGR00446">
    <property type="entry name" value="nop2p"/>
    <property type="match status" value="1"/>
</dbReference>
<name>A0ABN8N0Z2_9CNID</name>
<dbReference type="PANTHER" id="PTHR22807">
    <property type="entry name" value="NOP2 YEAST -RELATED NOL1/NOP2/FMU SUN DOMAIN-CONTAINING"/>
    <property type="match status" value="1"/>
</dbReference>
<accession>A0ABN8N0Z2</accession>
<feature type="domain" description="SAM-dependent MTase RsmB/NOP-type" evidence="11">
    <location>
        <begin position="287"/>
        <end position="574"/>
    </location>
</feature>
<dbReference type="InterPro" id="IPR023273">
    <property type="entry name" value="RCMT_NOP2"/>
</dbReference>
<dbReference type="PANTHER" id="PTHR22807:SF30">
    <property type="entry name" value="28S RRNA (CYTOSINE(4447)-C(5))-METHYLTRANSFERASE-RELATED"/>
    <property type="match status" value="1"/>
</dbReference>
<gene>
    <name evidence="12" type="ORF">PLOB_00039589</name>
</gene>
<dbReference type="Pfam" id="PF22458">
    <property type="entry name" value="RsmF-B_ferredox"/>
    <property type="match status" value="1"/>
</dbReference>
<evidence type="ECO:0000256" key="3">
    <source>
        <dbReference type="ARBA" id="ARBA00022517"/>
    </source>
</evidence>
<dbReference type="CDD" id="cd02440">
    <property type="entry name" value="AdoMet_MTases"/>
    <property type="match status" value="1"/>
</dbReference>
<dbReference type="InterPro" id="IPR029063">
    <property type="entry name" value="SAM-dependent_MTases_sf"/>
</dbReference>
<evidence type="ECO:0000256" key="2">
    <source>
        <dbReference type="ARBA" id="ARBA00007494"/>
    </source>
</evidence>
<dbReference type="PRINTS" id="PR02008">
    <property type="entry name" value="RCMTFAMILY"/>
</dbReference>
<feature type="binding site" evidence="9">
    <location>
        <position position="403"/>
    </location>
    <ligand>
        <name>S-adenosyl-L-methionine</name>
        <dbReference type="ChEBI" id="CHEBI:59789"/>
    </ligand>
</feature>
<evidence type="ECO:0000313" key="12">
    <source>
        <dbReference type="EMBL" id="CAH3037738.1"/>
    </source>
</evidence>
<dbReference type="SUPFAM" id="SSF53335">
    <property type="entry name" value="S-adenosyl-L-methionine-dependent methyltransferases"/>
    <property type="match status" value="1"/>
</dbReference>
<feature type="binding site" evidence="9">
    <location>
        <position position="430"/>
    </location>
    <ligand>
        <name>S-adenosyl-L-methionine</name>
        <dbReference type="ChEBI" id="CHEBI:59789"/>
    </ligand>
</feature>
<keyword evidence="8" id="KW-0539">Nucleus</keyword>
<dbReference type="InterPro" id="IPR023267">
    <property type="entry name" value="RCMT"/>
</dbReference>
<dbReference type="Gene3D" id="3.40.50.150">
    <property type="entry name" value="Vaccinia Virus protein VP39"/>
    <property type="match status" value="1"/>
</dbReference>
<evidence type="ECO:0000256" key="1">
    <source>
        <dbReference type="ARBA" id="ARBA00004604"/>
    </source>
</evidence>
<dbReference type="InterPro" id="IPR054728">
    <property type="entry name" value="RsmB-like_ferredoxin"/>
</dbReference>
<organism evidence="12 13">
    <name type="scientific">Porites lobata</name>
    <dbReference type="NCBI Taxonomy" id="104759"/>
    <lineage>
        <taxon>Eukaryota</taxon>
        <taxon>Metazoa</taxon>
        <taxon>Cnidaria</taxon>
        <taxon>Anthozoa</taxon>
        <taxon>Hexacorallia</taxon>
        <taxon>Scleractinia</taxon>
        <taxon>Fungiina</taxon>
        <taxon>Poritidae</taxon>
        <taxon>Porites</taxon>
    </lineage>
</organism>